<evidence type="ECO:0000313" key="1">
    <source>
        <dbReference type="EMBL" id="JAH01895.1"/>
    </source>
</evidence>
<proteinExistence type="predicted"/>
<dbReference type="EMBL" id="GBXM01106682">
    <property type="protein sequence ID" value="JAH01895.1"/>
    <property type="molecule type" value="Transcribed_RNA"/>
</dbReference>
<accession>A0A0E9PCX6</accession>
<protein>
    <submittedName>
        <fullName evidence="1">Uncharacterized protein</fullName>
    </submittedName>
</protein>
<organism evidence="1">
    <name type="scientific">Anguilla anguilla</name>
    <name type="common">European freshwater eel</name>
    <name type="synonym">Muraena anguilla</name>
    <dbReference type="NCBI Taxonomy" id="7936"/>
    <lineage>
        <taxon>Eukaryota</taxon>
        <taxon>Metazoa</taxon>
        <taxon>Chordata</taxon>
        <taxon>Craniata</taxon>
        <taxon>Vertebrata</taxon>
        <taxon>Euteleostomi</taxon>
        <taxon>Actinopterygii</taxon>
        <taxon>Neopterygii</taxon>
        <taxon>Teleostei</taxon>
        <taxon>Anguilliformes</taxon>
        <taxon>Anguillidae</taxon>
        <taxon>Anguilla</taxon>
    </lineage>
</organism>
<sequence length="56" mass="6508">MGLGISTDLNEHSTAPTTGDTWLNLHRRGQCAFHWSHLPQFDKTEILKWGKPVYWE</sequence>
<name>A0A0E9PCX6_ANGAN</name>
<reference evidence="1" key="2">
    <citation type="journal article" date="2015" name="Fish Shellfish Immunol.">
        <title>Early steps in the European eel (Anguilla anguilla)-Vibrio vulnificus interaction in the gills: Role of the RtxA13 toxin.</title>
        <authorList>
            <person name="Callol A."/>
            <person name="Pajuelo D."/>
            <person name="Ebbesson L."/>
            <person name="Teles M."/>
            <person name="MacKenzie S."/>
            <person name="Amaro C."/>
        </authorList>
    </citation>
    <scope>NUCLEOTIDE SEQUENCE</scope>
</reference>
<dbReference type="AlphaFoldDB" id="A0A0E9PCX6"/>
<reference evidence="1" key="1">
    <citation type="submission" date="2014-11" db="EMBL/GenBank/DDBJ databases">
        <authorList>
            <person name="Amaro Gonzalez C."/>
        </authorList>
    </citation>
    <scope>NUCLEOTIDE SEQUENCE</scope>
</reference>